<dbReference type="Proteomes" id="UP000243686">
    <property type="component" value="Unassembled WGS sequence"/>
</dbReference>
<dbReference type="InterPro" id="IPR033113">
    <property type="entry name" value="PLA2_histidine"/>
</dbReference>
<dbReference type="PROSITE" id="PS00118">
    <property type="entry name" value="PA2_HIS"/>
    <property type="match status" value="1"/>
</dbReference>
<name>A0A1S8WRM5_OPIVI</name>
<dbReference type="InterPro" id="IPR016090">
    <property type="entry name" value="PLA2-like_dom"/>
</dbReference>
<keyword evidence="2" id="KW-0964">Secreted</keyword>
<reference evidence="4 5" key="1">
    <citation type="submission" date="2015-03" db="EMBL/GenBank/DDBJ databases">
        <title>Draft genome of the nematode, Opisthorchis viverrini.</title>
        <authorList>
            <person name="Mitreva M."/>
        </authorList>
    </citation>
    <scope>NUCLEOTIDE SEQUENCE [LARGE SCALE GENOMIC DNA]</scope>
    <source>
        <strain evidence="4">Khon Kaen</strain>
    </source>
</reference>
<accession>A0A1S8WRM5</accession>
<keyword evidence="5" id="KW-1185">Reference proteome</keyword>
<dbReference type="GO" id="GO:0004623">
    <property type="term" value="F:phospholipase A2 activity"/>
    <property type="evidence" value="ECO:0007669"/>
    <property type="project" value="InterPro"/>
</dbReference>
<feature type="non-terminal residue" evidence="4">
    <location>
        <position position="248"/>
    </location>
</feature>
<sequence>STERFCFSKGLITTYWDSRYLGKLNLTNDTHLIVWSLFPRRSTDPPVQRSSSSDWIQMDLQRNSFSGESNSLRLYLDESRILKDCLFNPDVIGEPVPPKTDTFLSTLSNISVHDFNLHSGDSMLSICRMFQDKKTTLVRSLRRVERQTGISVGQTNALPNHLKMPNTNYCGPIYRLDRKRSLGIDSFIQQHMNANLPDEFDKPLGSDQQTDSCCFDHDSCPYNIYSGETKYGLTNTMRVTMSWCACDQ</sequence>
<comment type="subcellular location">
    <subcellularLocation>
        <location evidence="1">Secreted</location>
    </subcellularLocation>
</comment>
<feature type="domain" description="Phospholipase A2-like central" evidence="3">
    <location>
        <begin position="202"/>
        <end position="248"/>
    </location>
</feature>
<evidence type="ECO:0000259" key="3">
    <source>
        <dbReference type="Pfam" id="PF05826"/>
    </source>
</evidence>
<evidence type="ECO:0000256" key="1">
    <source>
        <dbReference type="ARBA" id="ARBA00004613"/>
    </source>
</evidence>
<evidence type="ECO:0000313" key="4">
    <source>
        <dbReference type="EMBL" id="OON17014.1"/>
    </source>
</evidence>
<dbReference type="GO" id="GO:0006644">
    <property type="term" value="P:phospholipid metabolic process"/>
    <property type="evidence" value="ECO:0007669"/>
    <property type="project" value="InterPro"/>
</dbReference>
<dbReference type="InterPro" id="IPR036444">
    <property type="entry name" value="PLipase_A2_dom_sf"/>
</dbReference>
<dbReference type="Pfam" id="PF05826">
    <property type="entry name" value="Phospholip_A2_2"/>
    <property type="match status" value="1"/>
</dbReference>
<dbReference type="GO" id="GO:0005576">
    <property type="term" value="C:extracellular region"/>
    <property type="evidence" value="ECO:0007669"/>
    <property type="project" value="UniProtKB-SubCell"/>
</dbReference>
<evidence type="ECO:0000256" key="2">
    <source>
        <dbReference type="ARBA" id="ARBA00022525"/>
    </source>
</evidence>
<dbReference type="GO" id="GO:0050482">
    <property type="term" value="P:arachidonate secretion"/>
    <property type="evidence" value="ECO:0007669"/>
    <property type="project" value="InterPro"/>
</dbReference>
<dbReference type="PANTHER" id="PTHR12253">
    <property type="entry name" value="RH14732P"/>
    <property type="match status" value="1"/>
</dbReference>
<dbReference type="EMBL" id="KV896056">
    <property type="protein sequence ID" value="OON17014.1"/>
    <property type="molecule type" value="Genomic_DNA"/>
</dbReference>
<protein>
    <recommendedName>
        <fullName evidence="3">Phospholipase A2-like central domain-containing protein</fullName>
    </recommendedName>
</protein>
<evidence type="ECO:0000313" key="5">
    <source>
        <dbReference type="Proteomes" id="UP000243686"/>
    </source>
</evidence>
<gene>
    <name evidence="4" type="ORF">X801_07154</name>
</gene>
<feature type="non-terminal residue" evidence="4">
    <location>
        <position position="1"/>
    </location>
</feature>
<organism evidence="4 5">
    <name type="scientific">Opisthorchis viverrini</name>
    <name type="common">Southeast Asian liver fluke</name>
    <dbReference type="NCBI Taxonomy" id="6198"/>
    <lineage>
        <taxon>Eukaryota</taxon>
        <taxon>Metazoa</taxon>
        <taxon>Spiralia</taxon>
        <taxon>Lophotrochozoa</taxon>
        <taxon>Platyhelminthes</taxon>
        <taxon>Trematoda</taxon>
        <taxon>Digenea</taxon>
        <taxon>Opisthorchiida</taxon>
        <taxon>Opisthorchiata</taxon>
        <taxon>Opisthorchiidae</taxon>
        <taxon>Opisthorchis</taxon>
    </lineage>
</organism>
<dbReference type="Gene3D" id="1.20.90.10">
    <property type="entry name" value="Phospholipase A2 domain"/>
    <property type="match status" value="1"/>
</dbReference>
<dbReference type="SUPFAM" id="SSF48619">
    <property type="entry name" value="Phospholipase A2, PLA2"/>
    <property type="match status" value="1"/>
</dbReference>
<dbReference type="AlphaFoldDB" id="A0A1S8WRM5"/>
<proteinExistence type="predicted"/>